<keyword evidence="3" id="KW-1185">Reference proteome</keyword>
<dbReference type="SUPFAM" id="SSF48371">
    <property type="entry name" value="ARM repeat"/>
    <property type="match status" value="2"/>
</dbReference>
<accession>A0A9J6BY39</accession>
<name>A0A9J6BY39_POLVA</name>
<feature type="compositionally biased region" description="Low complexity" evidence="1">
    <location>
        <begin position="403"/>
        <end position="414"/>
    </location>
</feature>
<evidence type="ECO:0000256" key="1">
    <source>
        <dbReference type="SAM" id="MobiDB-lite"/>
    </source>
</evidence>
<comment type="caution">
    <text evidence="2">The sequence shown here is derived from an EMBL/GenBank/DDBJ whole genome shotgun (WGS) entry which is preliminary data.</text>
</comment>
<reference evidence="2" key="1">
    <citation type="submission" date="2021-03" db="EMBL/GenBank/DDBJ databases">
        <title>Chromosome level genome of the anhydrobiotic midge Polypedilum vanderplanki.</title>
        <authorList>
            <person name="Yoshida Y."/>
            <person name="Kikawada T."/>
            <person name="Gusev O."/>
        </authorList>
    </citation>
    <scope>NUCLEOTIDE SEQUENCE</scope>
    <source>
        <strain evidence="2">NIAS01</strain>
        <tissue evidence="2">Whole body or cell culture</tissue>
    </source>
</reference>
<feature type="region of interest" description="Disordered" evidence="1">
    <location>
        <begin position="699"/>
        <end position="728"/>
    </location>
</feature>
<dbReference type="Gene3D" id="1.25.40.180">
    <property type="match status" value="1"/>
</dbReference>
<feature type="region of interest" description="Disordered" evidence="1">
    <location>
        <begin position="397"/>
        <end position="427"/>
    </location>
</feature>
<dbReference type="Proteomes" id="UP001107558">
    <property type="component" value="Chromosome 2"/>
</dbReference>
<dbReference type="OrthoDB" id="7798411at2759"/>
<evidence type="ECO:0000313" key="2">
    <source>
        <dbReference type="EMBL" id="KAG5674467.1"/>
    </source>
</evidence>
<gene>
    <name evidence="2" type="ORF">PVAND_004436</name>
</gene>
<organism evidence="2 3">
    <name type="scientific">Polypedilum vanderplanki</name>
    <name type="common">Sleeping chironomid midge</name>
    <dbReference type="NCBI Taxonomy" id="319348"/>
    <lineage>
        <taxon>Eukaryota</taxon>
        <taxon>Metazoa</taxon>
        <taxon>Ecdysozoa</taxon>
        <taxon>Arthropoda</taxon>
        <taxon>Hexapoda</taxon>
        <taxon>Insecta</taxon>
        <taxon>Pterygota</taxon>
        <taxon>Neoptera</taxon>
        <taxon>Endopterygota</taxon>
        <taxon>Diptera</taxon>
        <taxon>Nematocera</taxon>
        <taxon>Chironomoidea</taxon>
        <taxon>Chironomidae</taxon>
        <taxon>Chironominae</taxon>
        <taxon>Polypedilum</taxon>
        <taxon>Polypedilum</taxon>
    </lineage>
</organism>
<evidence type="ECO:0000313" key="3">
    <source>
        <dbReference type="Proteomes" id="UP001107558"/>
    </source>
</evidence>
<feature type="region of interest" description="Disordered" evidence="1">
    <location>
        <begin position="857"/>
        <end position="884"/>
    </location>
</feature>
<dbReference type="EMBL" id="JADBJN010000002">
    <property type="protein sequence ID" value="KAG5674467.1"/>
    <property type="molecule type" value="Genomic_DNA"/>
</dbReference>
<sequence length="1479" mass="170140">MSFDTKDMIGGSASDLSDTSLRLIEAIASNKDFSLSDQALNFPNELAIGIFNYPIIKNDKYKEFAEATKRISSAKYAYYKKSAIFKDNITKLILNTFNKHHQQIENLEHSDQIMRVKTAEKIVKFIGELYLSEFYTLENLVWFCESLRKNSQVSKISEDCLATLIEIVADQVNTESKQYKHNIHIAAILNIIKDFESRNTQLKKNYKDLEIIEAVKKNKSLSSYSSKNEVTRQLKKICQKIFEMVLSSSLPLSECIQKASETSIIFPNTFESEILQLCVDYLKRSFETNNIDIIMSSACPRIVVFIGKIFYDNIILNESIRNFLSFLNRDIRLSKQLYNMLIGVIYDKIINEDDEALKLLIPSDYIHGGVESEETTSDKEVESEMQECVAEVFENGKDDLRPSSSSSSIMGTSSAHTPLQTPKHKPKAILQNDSLEKSLIITSINENASDPIDKFKELLNKLSPTNVLYILREISQIRFTCSEEVVKKLATIIVDHAINKQTLIKPIVEIAVKLHETIVPHFNSSYMRKHLKAVISSKISKCSEKESTGYCQLVNELHKSNCYDRFDVIILLESFIANFNSDRTALPSLLKFTSELEEVIGSKKLSKNMKLKLQNVAQILTTKLNEDIHVDNKKSIEHALTILRGETNTQKENKLKREDSNEEYVDVFDYRYDGANDEYIINVESLTQNSAKISLVPSAKTPTKQQQSPPLQNLISKPETFPNSSSQNNFISPIPIQPPGPFILPPMNQPPPVLLIPPPTFLPNQFNTPPPPCLPQQQLNPIQPPLSNASIASALFPSLLETVENRRDSSLIRDDNIVRSMNEDFNQIIVNDLDQSGLSSAADMNEMQINDNVSDYNYDTVSNAESSSNSSDNENSESAYSSLKDDRDMINQEEKFKNFIRNNMSCDINEVEKFVEAFIRRGIKCRTSGFIKLIDIIKEGLDGNELLFNSFLQILETRIYEHIKCLSLKEILTFKEQRNSLQLILLAAETYNEGLMSNNTLFECLDILFDNIINGKCHQITLFHQMIKITLDKVLENGYQFIYKNYLDKLSKRAELFNDSHEKNLLSWEIFITMKVLLYRTQQANLKCPVTCFKLFLKNLKADNFSININELKNKLKVDKKQLTEIVDIYISAARDYDLAILVEIGNKLKNLSTYNSEELTFKKYLESKAHHDIKYCLMNLKENEKMTKLINTIQLIGSLYYGNVISIYLVLCALEMMLEKEVFNTKIVDAISILLRKVGFKIDEESVLILDKFFLYFNHISNSEKSYRSLVYKNLIKLRANNWILMENERNVEKIEELLTKLNNINEQQIGMILSNFICKSVEIFKSFIETLWKYILSNQQFILRYAKLIFFISRNHQNFQYILMSFLNKRNQTFEKISNFDKLSNNIIAKLSTVTRFVAYCYVLDCASEDDLLLWLKPNFIKHFTVEDKTELQMILGQRVNDGYNNKLKGILGLIEIETKQYIFSTLESVKTNLKEL</sequence>
<feature type="compositionally biased region" description="Low complexity" evidence="1">
    <location>
        <begin position="862"/>
        <end position="882"/>
    </location>
</feature>
<proteinExistence type="predicted"/>
<feature type="compositionally biased region" description="Polar residues" evidence="1">
    <location>
        <begin position="700"/>
        <end position="728"/>
    </location>
</feature>
<dbReference type="InterPro" id="IPR016024">
    <property type="entry name" value="ARM-type_fold"/>
</dbReference>
<protein>
    <submittedName>
        <fullName evidence="2">Uncharacterized protein</fullName>
    </submittedName>
</protein>